<evidence type="ECO:0000256" key="8">
    <source>
        <dbReference type="ARBA" id="ARBA00023052"/>
    </source>
</evidence>
<dbReference type="CDD" id="cd02007">
    <property type="entry name" value="TPP_DXS"/>
    <property type="match status" value="1"/>
</dbReference>
<evidence type="ECO:0000259" key="11">
    <source>
        <dbReference type="SMART" id="SM00861"/>
    </source>
</evidence>
<sequence>MKQHLFEEFHDSMSQFEPVRAQNADLVSLRLLPTISSPRDLRHLNHQELNRLSGEIRQFLVESVAKTGGHLGPNLGVVELTIALHRVFDVTRDTFVFDTGHQTYVHKLLTGRQDFSRLRQRGGLSGYPSRAESETDVLENSHASAALSWADGITKANRLTGIQGWVVAVIGDGAMTGGMAWEALNNIAEQNEGRLIIVLNDNGRSYAPTIGGLAHHLDALRVTPQYDKALKWGKRTLKGGGPVGNLVYSGLHAAKAGLRDMVASAEGVLFDELGITYTGPIDGHDIAALEFSFTRAKAANKPVLVHVITQKGRGYTPAEENDSDHFHAIGRIHPETGLPIEPKRFEWTQVFADEICKLARENEKIVALTAAMLRPVGLCPMQREFPNRVFDVGIAEADALATAAGLAYGGMHPVVALYSTFLNRGYDQLLMDIALHRAGVTIVEDRSGITGNDGASHNGMWDLALAGTVPGLRLAAPRDAVTLREELREALQVEDGPTIVRYPKGSLPEPLPAWKRAHGCDVLWESAEFVDPTTQTREPNDSSSRPQNILIVATGAFAHLGVEVAKQLDASNDLAVRVVDPRWLIPVPADLVAAAGAYDWVVTLEDGLVEGGFGSQLRNAAAALDIFTPVLSYGIPRQFLHHATRDEIRKELGLTPQALVDSINSRI</sequence>
<comment type="similarity">
    <text evidence="2 10">Belongs to the transketolase family. DXPS subfamily.</text>
</comment>
<reference evidence="12 13" key="1">
    <citation type="submission" date="2020-04" db="EMBL/GenBank/DDBJ databases">
        <title>Antimicrobial susceptibility and clonality of vaginal-derived multi-drug resistant Mobiluncus isolates in China.</title>
        <authorList>
            <person name="Zhang X."/>
        </authorList>
    </citation>
    <scope>NUCLEOTIDE SEQUENCE [LARGE SCALE GENOMIC DNA]</scope>
    <source>
        <strain evidence="12 13">19</strain>
    </source>
</reference>
<feature type="binding site" evidence="10">
    <location>
        <position position="101"/>
    </location>
    <ligand>
        <name>thiamine diphosphate</name>
        <dbReference type="ChEBI" id="CHEBI:58937"/>
    </ligand>
</feature>
<dbReference type="InterPro" id="IPR049557">
    <property type="entry name" value="Transketolase_CS"/>
</dbReference>
<dbReference type="GO" id="GO:0019288">
    <property type="term" value="P:isopentenyl diphosphate biosynthetic process, methylerythritol 4-phosphate pathway"/>
    <property type="evidence" value="ECO:0007669"/>
    <property type="project" value="TreeGrafter"/>
</dbReference>
<dbReference type="GO" id="GO:0030976">
    <property type="term" value="F:thiamine pyrophosphate binding"/>
    <property type="evidence" value="ECO:0007669"/>
    <property type="project" value="UniProtKB-UniRule"/>
</dbReference>
<feature type="binding site" evidence="10">
    <location>
        <position position="202"/>
    </location>
    <ligand>
        <name>Mg(2+)</name>
        <dbReference type="ChEBI" id="CHEBI:18420"/>
    </ligand>
</feature>
<dbReference type="GO" id="GO:0005829">
    <property type="term" value="C:cytosol"/>
    <property type="evidence" value="ECO:0007669"/>
    <property type="project" value="TreeGrafter"/>
</dbReference>
<evidence type="ECO:0000256" key="9">
    <source>
        <dbReference type="ARBA" id="ARBA00023229"/>
    </source>
</evidence>
<dbReference type="GO" id="GO:0008661">
    <property type="term" value="F:1-deoxy-D-xylulose-5-phosphate synthase activity"/>
    <property type="evidence" value="ECO:0007669"/>
    <property type="project" value="UniProtKB-UniRule"/>
</dbReference>
<comment type="pathway">
    <text evidence="1 10">Metabolic intermediate biosynthesis; 1-deoxy-D-xylulose 5-phosphate biosynthesis; 1-deoxy-D-xylulose 5-phosphate from D-glyceraldehyde 3-phosphate and pyruvate: step 1/1.</text>
</comment>
<evidence type="ECO:0000256" key="10">
    <source>
        <dbReference type="HAMAP-Rule" id="MF_00315"/>
    </source>
</evidence>
<dbReference type="Proteomes" id="UP000553981">
    <property type="component" value="Unassembled WGS sequence"/>
</dbReference>
<dbReference type="PROSITE" id="PS00802">
    <property type="entry name" value="TRANSKETOLASE_2"/>
    <property type="match status" value="1"/>
</dbReference>
<dbReference type="SUPFAM" id="SSF52518">
    <property type="entry name" value="Thiamin diphosphate-binding fold (THDP-binding)"/>
    <property type="match status" value="2"/>
</dbReference>
<dbReference type="NCBIfam" id="TIGR00204">
    <property type="entry name" value="dxs"/>
    <property type="match status" value="1"/>
</dbReference>
<comment type="cofactor">
    <cofactor evidence="10">
        <name>thiamine diphosphate</name>
        <dbReference type="ChEBI" id="CHEBI:58937"/>
    </cofactor>
    <text evidence="10">Binds 1 thiamine pyrophosphate per subunit.</text>
</comment>
<proteinExistence type="inferred from homology"/>
<keyword evidence="7 10" id="KW-0784">Thiamine biosynthesis</keyword>
<comment type="catalytic activity">
    <reaction evidence="10">
        <text>D-glyceraldehyde 3-phosphate + pyruvate + H(+) = 1-deoxy-D-xylulose 5-phosphate + CO2</text>
        <dbReference type="Rhea" id="RHEA:12605"/>
        <dbReference type="ChEBI" id="CHEBI:15361"/>
        <dbReference type="ChEBI" id="CHEBI:15378"/>
        <dbReference type="ChEBI" id="CHEBI:16526"/>
        <dbReference type="ChEBI" id="CHEBI:57792"/>
        <dbReference type="ChEBI" id="CHEBI:59776"/>
        <dbReference type="EC" id="2.2.1.7"/>
    </reaction>
</comment>
<dbReference type="PANTHER" id="PTHR43322">
    <property type="entry name" value="1-D-DEOXYXYLULOSE 5-PHOSPHATE SYNTHASE-RELATED"/>
    <property type="match status" value="1"/>
</dbReference>
<evidence type="ECO:0000256" key="3">
    <source>
        <dbReference type="ARBA" id="ARBA00011738"/>
    </source>
</evidence>
<keyword evidence="6 10" id="KW-0460">Magnesium</keyword>
<comment type="caution">
    <text evidence="12">The sequence shown here is derived from an EMBL/GenBank/DDBJ whole genome shotgun (WGS) entry which is preliminary data.</text>
</comment>
<feature type="binding site" evidence="10">
    <location>
        <position position="315"/>
    </location>
    <ligand>
        <name>thiamine diphosphate</name>
        <dbReference type="ChEBI" id="CHEBI:58937"/>
    </ligand>
</feature>
<accession>A0A7Y0UI36</accession>
<protein>
    <recommendedName>
        <fullName evidence="10">1-deoxy-D-xylulose-5-phosphate synthase</fullName>
        <ecNumber evidence="10">2.2.1.7</ecNumber>
    </recommendedName>
    <alternativeName>
        <fullName evidence="10">1-deoxyxylulose-5-phosphate synthase</fullName>
        <shortName evidence="10">DXP synthase</shortName>
        <shortName evidence="10">DXPS</shortName>
    </alternativeName>
</protein>
<feature type="domain" description="Transketolase-like pyrimidine-binding" evidence="11">
    <location>
        <begin position="345"/>
        <end position="509"/>
    </location>
</feature>
<dbReference type="EMBL" id="JABCUI010000004">
    <property type="protein sequence ID" value="NMW87668.1"/>
    <property type="molecule type" value="Genomic_DNA"/>
</dbReference>
<comment type="cofactor">
    <cofactor evidence="10">
        <name>Mg(2+)</name>
        <dbReference type="ChEBI" id="CHEBI:18420"/>
    </cofactor>
    <text evidence="10">Binds 1 Mg(2+) ion per subunit.</text>
</comment>
<dbReference type="PANTHER" id="PTHR43322:SF5">
    <property type="entry name" value="1-DEOXY-D-XYLULOSE-5-PHOSPHATE SYNTHASE, CHLOROPLASTIC"/>
    <property type="match status" value="1"/>
</dbReference>
<feature type="binding site" evidence="10">
    <location>
        <position position="202"/>
    </location>
    <ligand>
        <name>thiamine diphosphate</name>
        <dbReference type="ChEBI" id="CHEBI:58937"/>
    </ligand>
</feature>
<dbReference type="EC" id="2.2.1.7" evidence="10"/>
<dbReference type="PROSITE" id="PS00801">
    <property type="entry name" value="TRANSKETOLASE_1"/>
    <property type="match status" value="1"/>
</dbReference>
<feature type="binding site" evidence="10">
    <location>
        <position position="396"/>
    </location>
    <ligand>
        <name>thiamine diphosphate</name>
        <dbReference type="ChEBI" id="CHEBI:58937"/>
    </ligand>
</feature>
<gene>
    <name evidence="10" type="primary">dxs</name>
    <name evidence="12" type="ORF">HHJ67_07935</name>
</gene>
<dbReference type="SUPFAM" id="SSF52922">
    <property type="entry name" value="TK C-terminal domain-like"/>
    <property type="match status" value="1"/>
</dbReference>
<dbReference type="Gene3D" id="3.40.50.920">
    <property type="match status" value="1"/>
</dbReference>
<evidence type="ECO:0000256" key="1">
    <source>
        <dbReference type="ARBA" id="ARBA00004980"/>
    </source>
</evidence>
<dbReference type="InterPro" id="IPR005477">
    <property type="entry name" value="Dxylulose-5-P_synthase"/>
</dbReference>
<evidence type="ECO:0000256" key="5">
    <source>
        <dbReference type="ARBA" id="ARBA00022723"/>
    </source>
</evidence>
<evidence type="ECO:0000256" key="6">
    <source>
        <dbReference type="ARBA" id="ARBA00022842"/>
    </source>
</evidence>
<feature type="binding site" evidence="10">
    <location>
        <begin position="173"/>
        <end position="174"/>
    </location>
    <ligand>
        <name>thiamine diphosphate</name>
        <dbReference type="ChEBI" id="CHEBI:58937"/>
    </ligand>
</feature>
<dbReference type="Pfam" id="PF13292">
    <property type="entry name" value="DXP_synthase_N"/>
    <property type="match status" value="1"/>
</dbReference>
<dbReference type="NCBIfam" id="NF003933">
    <property type="entry name" value="PRK05444.2-2"/>
    <property type="match status" value="1"/>
</dbReference>
<dbReference type="GO" id="GO:0000287">
    <property type="term" value="F:magnesium ion binding"/>
    <property type="evidence" value="ECO:0007669"/>
    <property type="project" value="UniProtKB-UniRule"/>
</dbReference>
<dbReference type="SMART" id="SM00861">
    <property type="entry name" value="Transket_pyr"/>
    <property type="match status" value="1"/>
</dbReference>
<dbReference type="RefSeq" id="WP_004006735.1">
    <property type="nucleotide sequence ID" value="NZ_VTAD01000004.1"/>
</dbReference>
<dbReference type="InterPro" id="IPR009014">
    <property type="entry name" value="Transketo_C/PFOR_II"/>
</dbReference>
<dbReference type="InterPro" id="IPR029061">
    <property type="entry name" value="THDP-binding"/>
</dbReference>
<dbReference type="GO" id="GO:0009228">
    <property type="term" value="P:thiamine biosynthetic process"/>
    <property type="evidence" value="ECO:0007669"/>
    <property type="project" value="UniProtKB-UniRule"/>
</dbReference>
<evidence type="ECO:0000256" key="2">
    <source>
        <dbReference type="ARBA" id="ARBA00011081"/>
    </source>
</evidence>
<dbReference type="Pfam" id="PF02780">
    <property type="entry name" value="Transketolase_C"/>
    <property type="match status" value="1"/>
</dbReference>
<dbReference type="HAMAP" id="MF_00315">
    <property type="entry name" value="DXP_synth"/>
    <property type="match status" value="1"/>
</dbReference>
<evidence type="ECO:0000313" key="13">
    <source>
        <dbReference type="Proteomes" id="UP000553981"/>
    </source>
</evidence>
<evidence type="ECO:0000256" key="4">
    <source>
        <dbReference type="ARBA" id="ARBA00022679"/>
    </source>
</evidence>
<keyword evidence="9 10" id="KW-0414">Isoprene biosynthesis</keyword>
<dbReference type="Gene3D" id="3.40.50.970">
    <property type="match status" value="2"/>
</dbReference>
<organism evidence="12 13">
    <name type="scientific">Mobiluncus curtisii</name>
    <dbReference type="NCBI Taxonomy" id="2051"/>
    <lineage>
        <taxon>Bacteria</taxon>
        <taxon>Bacillati</taxon>
        <taxon>Actinomycetota</taxon>
        <taxon>Actinomycetes</taxon>
        <taxon>Actinomycetales</taxon>
        <taxon>Actinomycetaceae</taxon>
        <taxon>Mobiluncus</taxon>
    </lineage>
</organism>
<feature type="binding site" evidence="10">
    <location>
        <position position="172"/>
    </location>
    <ligand>
        <name>Mg(2+)</name>
        <dbReference type="ChEBI" id="CHEBI:18420"/>
    </ligand>
</feature>
<dbReference type="CDD" id="cd07033">
    <property type="entry name" value="TPP_PYR_DXS_TK_like"/>
    <property type="match status" value="1"/>
</dbReference>
<comment type="function">
    <text evidence="10">Catalyzes the acyloin condensation reaction between C atoms 2 and 3 of pyruvate and glyceraldehyde 3-phosphate to yield 1-deoxy-D-xylulose-5-phosphate (DXP).</text>
</comment>
<dbReference type="UniPathway" id="UPA00064">
    <property type="reaction ID" value="UER00091"/>
</dbReference>
<dbReference type="GO" id="GO:0016114">
    <property type="term" value="P:terpenoid biosynthetic process"/>
    <property type="evidence" value="ECO:0007669"/>
    <property type="project" value="UniProtKB-UniRule"/>
</dbReference>
<dbReference type="AlphaFoldDB" id="A0A7Y0UI36"/>
<keyword evidence="4 10" id="KW-0808">Transferase</keyword>
<dbReference type="InterPro" id="IPR020826">
    <property type="entry name" value="Transketolase_BS"/>
</dbReference>
<name>A0A7Y0UI36_9ACTO</name>
<keyword evidence="8 10" id="KW-0786">Thiamine pyrophosphate</keyword>
<evidence type="ECO:0000313" key="12">
    <source>
        <dbReference type="EMBL" id="NMW87668.1"/>
    </source>
</evidence>
<dbReference type="InterPro" id="IPR033248">
    <property type="entry name" value="Transketolase_C"/>
</dbReference>
<evidence type="ECO:0000256" key="7">
    <source>
        <dbReference type="ARBA" id="ARBA00022977"/>
    </source>
</evidence>
<dbReference type="InterPro" id="IPR005475">
    <property type="entry name" value="Transketolase-like_Pyr-bd"/>
</dbReference>
<feature type="binding site" evidence="10">
    <location>
        <begin position="141"/>
        <end position="143"/>
    </location>
    <ligand>
        <name>thiamine diphosphate</name>
        <dbReference type="ChEBI" id="CHEBI:58937"/>
    </ligand>
</feature>
<keyword evidence="5 10" id="KW-0479">Metal-binding</keyword>
<comment type="subunit">
    <text evidence="3 10">Homodimer.</text>
</comment>
<dbReference type="Pfam" id="PF02779">
    <property type="entry name" value="Transket_pyr"/>
    <property type="match status" value="1"/>
</dbReference>